<protein>
    <submittedName>
        <fullName evidence="2">Mucin-17-like</fullName>
    </submittedName>
</protein>
<keyword evidence="1" id="KW-1133">Transmembrane helix</keyword>
<evidence type="ECO:0000313" key="2">
    <source>
        <dbReference type="EMBL" id="CAB3264077.1"/>
    </source>
</evidence>
<sequence>MVVTKSRLCCCFGRTTFCCCCSVRTGASVIGWFNFIINSLYVGLMVFSLHRIQDDLLSQIQYEEQLQVGKFDANNEPVDEGSGSLILSGTVQLTSNCVVGGKTVILEQCICEENLNFKSANRTVCVGALRDCNKCIMIYVEEYIVPMLYKSLAIPGILLVFSIIWLTAVESRSLRYVRACGFIYIVVIFLQTVLQLGFLGYANQELTKNQFQSISWSVWLVFGIYAALNVYFIPILYTYLKLRKQEDYEGIEQGLLTSQTTAPTPGRPMDVYLEDAFAIDSEGEMDVFRYTNDDTNRANYGAASNDQQPISTHNVPI</sequence>
<feature type="transmembrane region" description="Helical" evidence="1">
    <location>
        <begin position="181"/>
        <end position="202"/>
    </location>
</feature>
<accession>A0A6F9DKW3</accession>
<dbReference type="EMBL" id="LR788215">
    <property type="protein sequence ID" value="CAB3264077.1"/>
    <property type="molecule type" value="mRNA"/>
</dbReference>
<name>A0A6F9DKW3_9ASCI</name>
<organism evidence="2">
    <name type="scientific">Phallusia mammillata</name>
    <dbReference type="NCBI Taxonomy" id="59560"/>
    <lineage>
        <taxon>Eukaryota</taxon>
        <taxon>Metazoa</taxon>
        <taxon>Chordata</taxon>
        <taxon>Tunicata</taxon>
        <taxon>Ascidiacea</taxon>
        <taxon>Phlebobranchia</taxon>
        <taxon>Ascidiidae</taxon>
        <taxon>Phallusia</taxon>
    </lineage>
</organism>
<keyword evidence="1" id="KW-0812">Transmembrane</keyword>
<gene>
    <name evidence="2" type="primary">Muc17</name>
</gene>
<evidence type="ECO:0000256" key="1">
    <source>
        <dbReference type="SAM" id="Phobius"/>
    </source>
</evidence>
<feature type="transmembrane region" description="Helical" evidence="1">
    <location>
        <begin position="147"/>
        <end position="169"/>
    </location>
</feature>
<reference evidence="2" key="1">
    <citation type="submission" date="2020-04" db="EMBL/GenBank/DDBJ databases">
        <authorList>
            <person name="Neveu A P."/>
        </authorList>
    </citation>
    <scope>NUCLEOTIDE SEQUENCE</scope>
    <source>
        <tissue evidence="2">Whole embryo</tissue>
    </source>
</reference>
<proteinExistence type="evidence at transcript level"/>
<feature type="transmembrane region" description="Helical" evidence="1">
    <location>
        <begin position="214"/>
        <end position="240"/>
    </location>
</feature>
<dbReference type="AlphaFoldDB" id="A0A6F9DKW3"/>
<keyword evidence="1" id="KW-0472">Membrane</keyword>